<keyword evidence="2" id="KW-0547">Nucleotide-binding</keyword>
<evidence type="ECO:0000256" key="1">
    <source>
        <dbReference type="ARBA" id="ARBA00022737"/>
    </source>
</evidence>
<reference evidence="6 7" key="1">
    <citation type="submission" date="2018-09" db="EMBL/GenBank/DDBJ databases">
        <title>Genomic Encyclopedia of Archaeal and Bacterial Type Strains, Phase II (KMG-II): from individual species to whole genera.</title>
        <authorList>
            <person name="Goeker M."/>
        </authorList>
    </citation>
    <scope>NUCLEOTIDE SEQUENCE [LARGE SCALE GENOMIC DNA]</scope>
    <source>
        <strain evidence="6 7">DSM 17008</strain>
    </source>
</reference>
<feature type="region of interest" description="Disordered" evidence="4">
    <location>
        <begin position="218"/>
        <end position="256"/>
    </location>
</feature>
<keyword evidence="3 6" id="KW-0067">ATP-binding</keyword>
<proteinExistence type="predicted"/>
<dbReference type="GO" id="GO:0016887">
    <property type="term" value="F:ATP hydrolysis activity"/>
    <property type="evidence" value="ECO:0007669"/>
    <property type="project" value="InterPro"/>
</dbReference>
<dbReference type="InterPro" id="IPR017871">
    <property type="entry name" value="ABC_transporter-like_CS"/>
</dbReference>
<feature type="domain" description="ABC transporter" evidence="5">
    <location>
        <begin position="4"/>
        <end position="497"/>
    </location>
</feature>
<dbReference type="PANTHER" id="PTHR19211">
    <property type="entry name" value="ATP-BINDING TRANSPORT PROTEIN-RELATED"/>
    <property type="match status" value="1"/>
</dbReference>
<sequence>MLTAEIINVEKSYGARKMVRTANLKIYDNSRIGIVGKNGSGKSTFLHLIAGWEKPDKGTVNLWEEPTVIPQMEHSESVFLPKKDRSIWGVPGPEQMKGSGGEETRKKIAQAFSTDTRFLLADEPTSHLDISGIKQLEKNLQSFKGGIVLISHDEMLLNAVCTVIWEMENGIIKEYTGNYSAYQKQKQKEKELQEKEYESYKKEKKRLETAAEAKEKLSRQLKKAPSRMGNSEARLHKRSVGRQKAKLSRAGKSVEKRITQLDKKEKPFKHGTLSFEQQPFTPLYGKSAVFLEEGRVFRKGRLLFHIQPANITPGTKLAVIGPNGCGKTTFLQKIYQGEKGIQTAKPAVIGYFDQQISHLDLKKTVLANMQEFSPYTEIFIRTVLAGLQFKEEKVHQPVSSLSGGEQVKVALIKVMLEPANILLLDEPTNYLDIEAKEALKKLIQTYPGTIIFVTHDREFIESTATHIMQIKAGEAEINKRLREETAPAIEKDERLLAVLEMKITEILSRLGSAEGEEKIKLDREFQDLINQRNERKEQP</sequence>
<dbReference type="NCBIfam" id="NF000355">
    <property type="entry name" value="ribo_prot_ABC_F"/>
    <property type="match status" value="1"/>
</dbReference>
<dbReference type="PROSITE" id="PS50893">
    <property type="entry name" value="ABC_TRANSPORTER_2"/>
    <property type="match status" value="1"/>
</dbReference>
<keyword evidence="7" id="KW-1185">Reference proteome</keyword>
<dbReference type="Pfam" id="PF12848">
    <property type="entry name" value="ABC_tran_Xtn"/>
    <property type="match status" value="1"/>
</dbReference>
<accession>A0A419V526</accession>
<dbReference type="InterPro" id="IPR032781">
    <property type="entry name" value="ABC_tran_Xtn"/>
</dbReference>
<evidence type="ECO:0000256" key="4">
    <source>
        <dbReference type="SAM" id="MobiDB-lite"/>
    </source>
</evidence>
<dbReference type="Proteomes" id="UP000285120">
    <property type="component" value="Unassembled WGS sequence"/>
</dbReference>
<evidence type="ECO:0000256" key="3">
    <source>
        <dbReference type="ARBA" id="ARBA00022840"/>
    </source>
</evidence>
<dbReference type="PROSITE" id="PS00211">
    <property type="entry name" value="ABC_TRANSPORTER_1"/>
    <property type="match status" value="1"/>
</dbReference>
<dbReference type="Pfam" id="PF00005">
    <property type="entry name" value="ABC_tran"/>
    <property type="match status" value="2"/>
</dbReference>
<feature type="compositionally biased region" description="Basic residues" evidence="4">
    <location>
        <begin position="235"/>
        <end position="249"/>
    </location>
</feature>
<dbReference type="OrthoDB" id="9760950at2"/>
<evidence type="ECO:0000259" key="5">
    <source>
        <dbReference type="PROSITE" id="PS50893"/>
    </source>
</evidence>
<comment type="caution">
    <text evidence="6">The sequence shown here is derived from an EMBL/GenBank/DDBJ whole genome shotgun (WGS) entry which is preliminary data.</text>
</comment>
<dbReference type="RefSeq" id="WP_120193112.1">
    <property type="nucleotide sequence ID" value="NZ_RAPK01000008.1"/>
</dbReference>
<dbReference type="InterPro" id="IPR003439">
    <property type="entry name" value="ABC_transporter-like_ATP-bd"/>
</dbReference>
<dbReference type="CDD" id="cd03221">
    <property type="entry name" value="ABCF_EF-3"/>
    <property type="match status" value="2"/>
</dbReference>
<organism evidence="6 7">
    <name type="scientific">Sinobaca qinghaiensis</name>
    <dbReference type="NCBI Taxonomy" id="342944"/>
    <lineage>
        <taxon>Bacteria</taxon>
        <taxon>Bacillati</taxon>
        <taxon>Bacillota</taxon>
        <taxon>Bacilli</taxon>
        <taxon>Bacillales</taxon>
        <taxon>Sporolactobacillaceae</taxon>
        <taxon>Sinobaca</taxon>
    </lineage>
</organism>
<protein>
    <submittedName>
        <fullName evidence="6">Macrolide transport system ATP-binding/permease protein</fullName>
    </submittedName>
</protein>
<evidence type="ECO:0000313" key="6">
    <source>
        <dbReference type="EMBL" id="RKD73627.1"/>
    </source>
</evidence>
<dbReference type="Gene3D" id="3.40.50.300">
    <property type="entry name" value="P-loop containing nucleotide triphosphate hydrolases"/>
    <property type="match status" value="3"/>
</dbReference>
<name>A0A419V526_9BACL</name>
<dbReference type="SUPFAM" id="SSF52540">
    <property type="entry name" value="P-loop containing nucleoside triphosphate hydrolases"/>
    <property type="match status" value="2"/>
</dbReference>
<keyword evidence="1" id="KW-0677">Repeat</keyword>
<dbReference type="PANTHER" id="PTHR19211:SF100">
    <property type="entry name" value="RIBOSOME PROTECTION PROTEIN VMLR"/>
    <property type="match status" value="1"/>
</dbReference>
<evidence type="ECO:0000313" key="7">
    <source>
        <dbReference type="Proteomes" id="UP000285120"/>
    </source>
</evidence>
<dbReference type="InterPro" id="IPR050611">
    <property type="entry name" value="ABCF"/>
</dbReference>
<dbReference type="EMBL" id="RAPK01000008">
    <property type="protein sequence ID" value="RKD73627.1"/>
    <property type="molecule type" value="Genomic_DNA"/>
</dbReference>
<dbReference type="GO" id="GO:0005524">
    <property type="term" value="F:ATP binding"/>
    <property type="evidence" value="ECO:0007669"/>
    <property type="project" value="UniProtKB-KW"/>
</dbReference>
<gene>
    <name evidence="6" type="ORF">ATL39_1929</name>
</gene>
<dbReference type="InterPro" id="IPR027417">
    <property type="entry name" value="P-loop_NTPase"/>
</dbReference>
<evidence type="ECO:0000256" key="2">
    <source>
        <dbReference type="ARBA" id="ARBA00022741"/>
    </source>
</evidence>
<dbReference type="SMART" id="SM00382">
    <property type="entry name" value="AAA"/>
    <property type="match status" value="2"/>
</dbReference>
<dbReference type="InterPro" id="IPR003593">
    <property type="entry name" value="AAA+_ATPase"/>
</dbReference>
<dbReference type="AlphaFoldDB" id="A0A419V526"/>